<feature type="domain" description="RNase H type-1" evidence="1">
    <location>
        <begin position="137"/>
        <end position="190"/>
    </location>
</feature>
<evidence type="ECO:0000313" key="2">
    <source>
        <dbReference type="EMBL" id="CAL1359023.1"/>
    </source>
</evidence>
<gene>
    <name evidence="2" type="ORF">LTRI10_LOCUS6540</name>
</gene>
<dbReference type="InterPro" id="IPR052929">
    <property type="entry name" value="RNase_H-like_EbsB-rel"/>
</dbReference>
<dbReference type="GO" id="GO:0004523">
    <property type="term" value="F:RNA-DNA hybrid ribonuclease activity"/>
    <property type="evidence" value="ECO:0007669"/>
    <property type="project" value="InterPro"/>
</dbReference>
<dbReference type="AlphaFoldDB" id="A0AAV2CR78"/>
<evidence type="ECO:0000259" key="1">
    <source>
        <dbReference type="Pfam" id="PF13456"/>
    </source>
</evidence>
<keyword evidence="3" id="KW-1185">Reference proteome</keyword>
<dbReference type="GO" id="GO:0003676">
    <property type="term" value="F:nucleic acid binding"/>
    <property type="evidence" value="ECO:0007669"/>
    <property type="project" value="InterPro"/>
</dbReference>
<organism evidence="2 3">
    <name type="scientific">Linum trigynum</name>
    <dbReference type="NCBI Taxonomy" id="586398"/>
    <lineage>
        <taxon>Eukaryota</taxon>
        <taxon>Viridiplantae</taxon>
        <taxon>Streptophyta</taxon>
        <taxon>Embryophyta</taxon>
        <taxon>Tracheophyta</taxon>
        <taxon>Spermatophyta</taxon>
        <taxon>Magnoliopsida</taxon>
        <taxon>eudicotyledons</taxon>
        <taxon>Gunneridae</taxon>
        <taxon>Pentapetalae</taxon>
        <taxon>rosids</taxon>
        <taxon>fabids</taxon>
        <taxon>Malpighiales</taxon>
        <taxon>Linaceae</taxon>
        <taxon>Linum</taxon>
    </lineage>
</organism>
<name>A0AAV2CR78_9ROSI</name>
<proteinExistence type="predicted"/>
<dbReference type="Pfam" id="PF13456">
    <property type="entry name" value="RVT_3"/>
    <property type="match status" value="1"/>
</dbReference>
<dbReference type="PANTHER" id="PTHR47074">
    <property type="entry name" value="BNAC02G40300D PROTEIN"/>
    <property type="match status" value="1"/>
</dbReference>
<dbReference type="PANTHER" id="PTHR47074:SF11">
    <property type="entry name" value="REVERSE TRANSCRIPTASE-LIKE PROTEIN"/>
    <property type="match status" value="1"/>
</dbReference>
<dbReference type="EMBL" id="OZ034814">
    <property type="protein sequence ID" value="CAL1359023.1"/>
    <property type="molecule type" value="Genomic_DNA"/>
</dbReference>
<protein>
    <recommendedName>
        <fullName evidence="1">RNase H type-1 domain-containing protein</fullName>
    </recommendedName>
</protein>
<dbReference type="Proteomes" id="UP001497516">
    <property type="component" value="Chromosome 10"/>
</dbReference>
<dbReference type="InterPro" id="IPR002156">
    <property type="entry name" value="RNaseH_domain"/>
</dbReference>
<sequence>MEERFVPDCPYCGIAETQEHRFMECEWSRRIWRRSLWLNMCGYGNGEEMSGWLNKLLTEEDTDMIAGICSLLWFLWDERNKHQFNGKKLEEGEVAIRAQNWILEYKREQELQNTPRNAGEGRQHHWIPPSVGTLKVNTDAGCLGDAGTGLGMIVRDWMGEFRFAAATREAERWTPEVAEGRAVVFAIKKMKEL</sequence>
<evidence type="ECO:0000313" key="3">
    <source>
        <dbReference type="Proteomes" id="UP001497516"/>
    </source>
</evidence>
<accession>A0AAV2CR78</accession>
<reference evidence="2 3" key="1">
    <citation type="submission" date="2024-04" db="EMBL/GenBank/DDBJ databases">
        <authorList>
            <person name="Fracassetti M."/>
        </authorList>
    </citation>
    <scope>NUCLEOTIDE SEQUENCE [LARGE SCALE GENOMIC DNA]</scope>
</reference>